<protein>
    <submittedName>
        <fullName evidence="1">31867_t:CDS:1</fullName>
    </submittedName>
</protein>
<gene>
    <name evidence="1" type="ORF">RPERSI_LOCUS3969</name>
</gene>
<dbReference type="EMBL" id="CAJVQC010005238">
    <property type="protein sequence ID" value="CAG8551270.1"/>
    <property type="molecule type" value="Genomic_DNA"/>
</dbReference>
<sequence>TVAQCGKPLKVKWTIESQEGPEKQPMYLYQGDNEENLKRLLTITEACNLKNQKLQYTLPTNLATDNNYAVCDALNCEIGNRIGFETSRIVWITSLTSSLDGRASLVPRTVMSINYFT</sequence>
<dbReference type="Proteomes" id="UP000789920">
    <property type="component" value="Unassembled WGS sequence"/>
</dbReference>
<organism evidence="1 2">
    <name type="scientific">Racocetra persica</name>
    <dbReference type="NCBI Taxonomy" id="160502"/>
    <lineage>
        <taxon>Eukaryota</taxon>
        <taxon>Fungi</taxon>
        <taxon>Fungi incertae sedis</taxon>
        <taxon>Mucoromycota</taxon>
        <taxon>Glomeromycotina</taxon>
        <taxon>Glomeromycetes</taxon>
        <taxon>Diversisporales</taxon>
        <taxon>Gigasporaceae</taxon>
        <taxon>Racocetra</taxon>
    </lineage>
</organism>
<comment type="caution">
    <text evidence="1">The sequence shown here is derived from an EMBL/GenBank/DDBJ whole genome shotgun (WGS) entry which is preliminary data.</text>
</comment>
<evidence type="ECO:0000313" key="2">
    <source>
        <dbReference type="Proteomes" id="UP000789920"/>
    </source>
</evidence>
<proteinExistence type="predicted"/>
<keyword evidence="2" id="KW-1185">Reference proteome</keyword>
<reference evidence="1" key="1">
    <citation type="submission" date="2021-06" db="EMBL/GenBank/DDBJ databases">
        <authorList>
            <person name="Kallberg Y."/>
            <person name="Tangrot J."/>
            <person name="Rosling A."/>
        </authorList>
    </citation>
    <scope>NUCLEOTIDE SEQUENCE</scope>
    <source>
        <strain evidence="1">MA461A</strain>
    </source>
</reference>
<evidence type="ECO:0000313" key="1">
    <source>
        <dbReference type="EMBL" id="CAG8551270.1"/>
    </source>
</evidence>
<name>A0ACA9LX08_9GLOM</name>
<accession>A0ACA9LX08</accession>
<feature type="non-terminal residue" evidence="1">
    <location>
        <position position="1"/>
    </location>
</feature>